<keyword evidence="3" id="KW-1185">Reference proteome</keyword>
<dbReference type="Pfam" id="PF04965">
    <property type="entry name" value="GPW_gp25"/>
    <property type="match status" value="1"/>
</dbReference>
<dbReference type="RefSeq" id="WP_095509659.1">
    <property type="nucleotide sequence ID" value="NZ_MQWD01000001.1"/>
</dbReference>
<dbReference type="EMBL" id="MQWD01000001">
    <property type="protein sequence ID" value="PAP76016.1"/>
    <property type="molecule type" value="Genomic_DNA"/>
</dbReference>
<evidence type="ECO:0000313" key="2">
    <source>
        <dbReference type="EMBL" id="PAP76016.1"/>
    </source>
</evidence>
<name>A0A271IXN9_9BACT</name>
<feature type="domain" description="IraD/Gp25-like" evidence="1">
    <location>
        <begin position="21"/>
        <end position="108"/>
    </location>
</feature>
<organism evidence="2 3">
    <name type="scientific">Rubrivirga marina</name>
    <dbReference type="NCBI Taxonomy" id="1196024"/>
    <lineage>
        <taxon>Bacteria</taxon>
        <taxon>Pseudomonadati</taxon>
        <taxon>Rhodothermota</taxon>
        <taxon>Rhodothermia</taxon>
        <taxon>Rhodothermales</taxon>
        <taxon>Rubricoccaceae</taxon>
        <taxon>Rubrivirga</taxon>
    </lineage>
</organism>
<gene>
    <name evidence="2" type="ORF">BSZ37_05950</name>
</gene>
<comment type="caution">
    <text evidence="2">The sequence shown here is derived from an EMBL/GenBank/DDBJ whole genome shotgun (WGS) entry which is preliminary data.</text>
</comment>
<protein>
    <recommendedName>
        <fullName evidence="1">IraD/Gp25-like domain-containing protein</fullName>
    </recommendedName>
</protein>
<evidence type="ECO:0000259" key="1">
    <source>
        <dbReference type="Pfam" id="PF04965"/>
    </source>
</evidence>
<dbReference type="InterPro" id="IPR007048">
    <property type="entry name" value="IraD/Gp25-like"/>
</dbReference>
<dbReference type="SUPFAM" id="SSF160719">
    <property type="entry name" value="gpW/gp25-like"/>
    <property type="match status" value="1"/>
</dbReference>
<reference evidence="2 3" key="1">
    <citation type="submission" date="2016-11" db="EMBL/GenBank/DDBJ databases">
        <title>Study of marine rhodopsin-containing bacteria.</title>
        <authorList>
            <person name="Yoshizawa S."/>
            <person name="Kumagai Y."/>
            <person name="Kogure K."/>
        </authorList>
    </citation>
    <scope>NUCLEOTIDE SEQUENCE [LARGE SCALE GENOMIC DNA]</scope>
    <source>
        <strain evidence="2 3">SAORIC-28</strain>
    </source>
</reference>
<accession>A0A271IXN9</accession>
<dbReference type="Gene3D" id="3.10.450.40">
    <property type="match status" value="1"/>
</dbReference>
<dbReference type="AlphaFoldDB" id="A0A271IXN9"/>
<dbReference type="Proteomes" id="UP000216339">
    <property type="component" value="Unassembled WGS sequence"/>
</dbReference>
<sequence>MLHVDYPYHADGRGRTAVTDDADHVRDLIEQVLFTAPGERVNRPDFGSGLLGLVFAPNADALAGAVETSVQASLQRWLGDVVVVEAVDVTRRDSTLAVRVRYVVRRTQRRTVTEFTREV</sequence>
<dbReference type="OrthoDB" id="9802846at2"/>
<evidence type="ECO:0000313" key="3">
    <source>
        <dbReference type="Proteomes" id="UP000216339"/>
    </source>
</evidence>
<proteinExistence type="predicted"/>